<accession>A0A433QV01</accession>
<organism evidence="1 2">
    <name type="scientific">Jimgerdemannia flammicorona</name>
    <dbReference type="NCBI Taxonomy" id="994334"/>
    <lineage>
        <taxon>Eukaryota</taxon>
        <taxon>Fungi</taxon>
        <taxon>Fungi incertae sedis</taxon>
        <taxon>Mucoromycota</taxon>
        <taxon>Mucoromycotina</taxon>
        <taxon>Endogonomycetes</taxon>
        <taxon>Endogonales</taxon>
        <taxon>Endogonaceae</taxon>
        <taxon>Jimgerdemannia</taxon>
    </lineage>
</organism>
<gene>
    <name evidence="1" type="ORF">BC938DRAFT_470833</name>
</gene>
<sequence length="110" mass="13138">MFEPFDCSREFVYYAPTLFVKKYSSRSISRRPLFEPSSLKKKFDNIFACIRYTKAIDIIKSFAQRTYDIRPERMKLEYLQSNKLKAEETCNRLETTRVQIDSYHNSVGEL</sequence>
<name>A0A433QV01_9FUNG</name>
<evidence type="ECO:0000313" key="2">
    <source>
        <dbReference type="Proteomes" id="UP000274822"/>
    </source>
</evidence>
<dbReference type="Proteomes" id="UP000274822">
    <property type="component" value="Unassembled WGS sequence"/>
</dbReference>
<evidence type="ECO:0000313" key="1">
    <source>
        <dbReference type="EMBL" id="RUS33620.1"/>
    </source>
</evidence>
<dbReference type="EMBL" id="RBNJ01001058">
    <property type="protein sequence ID" value="RUS33620.1"/>
    <property type="molecule type" value="Genomic_DNA"/>
</dbReference>
<keyword evidence="2" id="KW-1185">Reference proteome</keyword>
<proteinExistence type="predicted"/>
<reference evidence="1 2" key="1">
    <citation type="journal article" date="2018" name="New Phytol.">
        <title>Phylogenomics of Endogonaceae and evolution of mycorrhizas within Mucoromycota.</title>
        <authorList>
            <person name="Chang Y."/>
            <person name="Desiro A."/>
            <person name="Na H."/>
            <person name="Sandor L."/>
            <person name="Lipzen A."/>
            <person name="Clum A."/>
            <person name="Barry K."/>
            <person name="Grigoriev I.V."/>
            <person name="Martin F.M."/>
            <person name="Stajich J.E."/>
            <person name="Smith M.E."/>
            <person name="Bonito G."/>
            <person name="Spatafora J.W."/>
        </authorList>
    </citation>
    <scope>NUCLEOTIDE SEQUENCE [LARGE SCALE GENOMIC DNA]</scope>
    <source>
        <strain evidence="1 2">AD002</strain>
    </source>
</reference>
<dbReference type="AlphaFoldDB" id="A0A433QV01"/>
<protein>
    <submittedName>
        <fullName evidence="1">Uncharacterized protein</fullName>
    </submittedName>
</protein>
<comment type="caution">
    <text evidence="1">The sequence shown here is derived from an EMBL/GenBank/DDBJ whole genome shotgun (WGS) entry which is preliminary data.</text>
</comment>